<comment type="cofactor">
    <cofactor evidence="1 4">
        <name>pyridoxal 5'-phosphate</name>
        <dbReference type="ChEBI" id="CHEBI:597326"/>
    </cofactor>
</comment>
<dbReference type="InterPro" id="IPR015424">
    <property type="entry name" value="PyrdxlP-dep_Trfase"/>
</dbReference>
<dbReference type="PANTHER" id="PTHR42832:SF3">
    <property type="entry name" value="L-GLUTAMINE--4-(METHYLSULFANYL)-2-OXOBUTANOATE AMINOTRANSFERASE"/>
    <property type="match status" value="1"/>
</dbReference>
<keyword evidence="2 4" id="KW-0032">Aminotransferase</keyword>
<feature type="domain" description="Aminotransferase class I/classII large" evidence="5">
    <location>
        <begin position="34"/>
        <end position="381"/>
    </location>
</feature>
<dbReference type="STRING" id="889306.KP78_29610"/>
<keyword evidence="3 4" id="KW-0808">Transferase</keyword>
<evidence type="ECO:0000313" key="6">
    <source>
        <dbReference type="EMBL" id="KIL45417.1"/>
    </source>
</evidence>
<organism evidence="6 7">
    <name type="scientific">Jeotgalibacillus soli</name>
    <dbReference type="NCBI Taxonomy" id="889306"/>
    <lineage>
        <taxon>Bacteria</taxon>
        <taxon>Bacillati</taxon>
        <taxon>Bacillota</taxon>
        <taxon>Bacilli</taxon>
        <taxon>Bacillales</taxon>
        <taxon>Caryophanaceae</taxon>
        <taxon>Jeotgalibacillus</taxon>
    </lineage>
</organism>
<dbReference type="RefSeq" id="WP_041089757.1">
    <property type="nucleotide sequence ID" value="NZ_JXRP01000018.1"/>
</dbReference>
<dbReference type="NCBIfam" id="NF005815">
    <property type="entry name" value="PRK07681.1"/>
    <property type="match status" value="1"/>
</dbReference>
<dbReference type="CDD" id="cd00609">
    <property type="entry name" value="AAT_like"/>
    <property type="match status" value="1"/>
</dbReference>
<dbReference type="PANTHER" id="PTHR42832">
    <property type="entry name" value="AMINO ACID AMINOTRANSFERASE"/>
    <property type="match status" value="1"/>
</dbReference>
<dbReference type="PROSITE" id="PS00105">
    <property type="entry name" value="AA_TRANSFER_CLASS_1"/>
    <property type="match status" value="1"/>
</dbReference>
<evidence type="ECO:0000256" key="1">
    <source>
        <dbReference type="ARBA" id="ARBA00001933"/>
    </source>
</evidence>
<accession>A0A0C2V8X1</accession>
<dbReference type="PATRIC" id="fig|889306.3.peg.2973"/>
<comment type="caution">
    <text evidence="6">The sequence shown here is derived from an EMBL/GenBank/DDBJ whole genome shotgun (WGS) entry which is preliminary data.</text>
</comment>
<name>A0A0C2V8X1_9BACL</name>
<dbReference type="SUPFAM" id="SSF53383">
    <property type="entry name" value="PLP-dependent transferases"/>
    <property type="match status" value="1"/>
</dbReference>
<proteinExistence type="inferred from homology"/>
<dbReference type="GO" id="GO:0030170">
    <property type="term" value="F:pyridoxal phosphate binding"/>
    <property type="evidence" value="ECO:0007669"/>
    <property type="project" value="InterPro"/>
</dbReference>
<dbReference type="OrthoDB" id="9802328at2"/>
<dbReference type="AlphaFoldDB" id="A0A0C2V8X1"/>
<dbReference type="Gene3D" id="3.90.1150.10">
    <property type="entry name" value="Aspartate Aminotransferase, domain 1"/>
    <property type="match status" value="1"/>
</dbReference>
<dbReference type="InterPro" id="IPR050881">
    <property type="entry name" value="LL-DAP_aminotransferase"/>
</dbReference>
<dbReference type="InterPro" id="IPR004838">
    <property type="entry name" value="NHTrfase_class1_PyrdxlP-BS"/>
</dbReference>
<dbReference type="GO" id="GO:0008483">
    <property type="term" value="F:transaminase activity"/>
    <property type="evidence" value="ECO:0007669"/>
    <property type="project" value="UniProtKB-KW"/>
</dbReference>
<dbReference type="Proteomes" id="UP000031938">
    <property type="component" value="Unassembled WGS sequence"/>
</dbReference>
<dbReference type="InterPro" id="IPR015421">
    <property type="entry name" value="PyrdxlP-dep_Trfase_major"/>
</dbReference>
<evidence type="ECO:0000259" key="5">
    <source>
        <dbReference type="Pfam" id="PF00155"/>
    </source>
</evidence>
<dbReference type="EMBL" id="JXRP01000018">
    <property type="protein sequence ID" value="KIL45417.1"/>
    <property type="molecule type" value="Genomic_DNA"/>
</dbReference>
<evidence type="ECO:0000313" key="7">
    <source>
        <dbReference type="Proteomes" id="UP000031938"/>
    </source>
</evidence>
<comment type="similarity">
    <text evidence="4">Belongs to the class-I pyridoxal-phosphate-dependent aminotransferase family.</text>
</comment>
<dbReference type="Gene3D" id="3.40.640.10">
    <property type="entry name" value="Type I PLP-dependent aspartate aminotransferase-like (Major domain)"/>
    <property type="match status" value="1"/>
</dbReference>
<dbReference type="EC" id="2.6.1.-" evidence="4"/>
<dbReference type="Pfam" id="PF00155">
    <property type="entry name" value="Aminotran_1_2"/>
    <property type="match status" value="1"/>
</dbReference>
<dbReference type="InterPro" id="IPR015422">
    <property type="entry name" value="PyrdxlP-dep_Trfase_small"/>
</dbReference>
<gene>
    <name evidence="6" type="ORF">KP78_29610</name>
</gene>
<evidence type="ECO:0000256" key="3">
    <source>
        <dbReference type="ARBA" id="ARBA00022679"/>
    </source>
</evidence>
<evidence type="ECO:0000256" key="4">
    <source>
        <dbReference type="RuleBase" id="RU000481"/>
    </source>
</evidence>
<sequence length="395" mass="43427">MEFQQSKRMGGFKTLIFSELSAYKKQKAAEGAAMIDLSIGSPDLAPPGFIRETVSSLSSEEDQYGYTLTGIPEFNEAVSAYYHNEHDITIDSQTEVMLSMGSQDALVHIPMVFANPGDYILVPDPGYTAYETGISMAEAKPYYMPLTAENGFLPDLDSIPNEIAKQASMMILNFPGNPVPVQANEAFYKNVIAFAQKHNILVVHDFAYGELYYDGKKPISFLSVPGAIDVGVETNSLSKSFNMAGCRIGYIAGHPEVLKAVNQMKSNLDYGVFRPVQVAAAKALKEGGWYGEEARAIYQERRDCFITSCRNIGWDIPSPEGGMFVWAPIPKGYTSIDFVYTLMDHAHVVVTPGSAFGPSGEGYVRIALVQDKTLLEEAVNRVKKLELFTNNKALI</sequence>
<evidence type="ECO:0000256" key="2">
    <source>
        <dbReference type="ARBA" id="ARBA00022576"/>
    </source>
</evidence>
<dbReference type="InterPro" id="IPR004839">
    <property type="entry name" value="Aminotransferase_I/II_large"/>
</dbReference>
<protein>
    <recommendedName>
        <fullName evidence="4">Aminotransferase</fullName>
        <ecNumber evidence="4">2.6.1.-</ecNumber>
    </recommendedName>
</protein>
<keyword evidence="7" id="KW-1185">Reference proteome</keyword>
<reference evidence="6 7" key="1">
    <citation type="submission" date="2015-01" db="EMBL/GenBank/DDBJ databases">
        <title>Genome sequencing of Jeotgalibacillus soli.</title>
        <authorList>
            <person name="Goh K.M."/>
            <person name="Chan K.-G."/>
            <person name="Yaakop A.S."/>
            <person name="Ee R."/>
            <person name="Gan H.M."/>
            <person name="Chan C.S."/>
        </authorList>
    </citation>
    <scope>NUCLEOTIDE SEQUENCE [LARGE SCALE GENOMIC DNA]</scope>
    <source>
        <strain evidence="6 7">P9</strain>
    </source>
</reference>